<keyword evidence="3" id="KW-1185">Reference proteome</keyword>
<dbReference type="STRING" id="1123071.SAMN02745181_3619"/>
<dbReference type="PROSITE" id="PS00409">
    <property type="entry name" value="PROKAR_NTER_METHYL"/>
    <property type="match status" value="1"/>
</dbReference>
<dbReference type="Pfam" id="PF07963">
    <property type="entry name" value="N_methyl"/>
    <property type="match status" value="1"/>
</dbReference>
<accession>A0A1M6RJN6</accession>
<protein>
    <submittedName>
        <fullName evidence="2">Prepilin-type N-terminal cleavage/methylation domain-containing protein</fullName>
    </submittedName>
</protein>
<dbReference type="AlphaFoldDB" id="A0A1M6RJN6"/>
<dbReference type="InParanoid" id="A0A1M6RJN6"/>
<gene>
    <name evidence="2" type="ORF">SAMN02745181_3619</name>
</gene>
<evidence type="ECO:0000313" key="3">
    <source>
        <dbReference type="Proteomes" id="UP000184510"/>
    </source>
</evidence>
<dbReference type="SUPFAM" id="SSF54523">
    <property type="entry name" value="Pili subunits"/>
    <property type="match status" value="1"/>
</dbReference>
<dbReference type="InterPro" id="IPR012902">
    <property type="entry name" value="N_methyl_site"/>
</dbReference>
<dbReference type="Gene3D" id="3.30.700.10">
    <property type="entry name" value="Glycoprotein, Type 4 Pilin"/>
    <property type="match status" value="1"/>
</dbReference>
<dbReference type="NCBIfam" id="TIGR02532">
    <property type="entry name" value="IV_pilin_GFxxxE"/>
    <property type="match status" value="1"/>
</dbReference>
<evidence type="ECO:0000256" key="1">
    <source>
        <dbReference type="SAM" id="Phobius"/>
    </source>
</evidence>
<reference evidence="2 3" key="1">
    <citation type="submission" date="2016-11" db="EMBL/GenBank/DDBJ databases">
        <authorList>
            <person name="Jaros S."/>
            <person name="Januszkiewicz K."/>
            <person name="Wedrychowicz H."/>
        </authorList>
    </citation>
    <scope>NUCLEOTIDE SEQUENCE [LARGE SCALE GENOMIC DNA]</scope>
    <source>
        <strain evidence="2 3">DSM 18772</strain>
    </source>
</reference>
<sequence length="118" mass="12262">MKMNVSKIKSRKGVTLIELTVVIAVILVLISVLFIGAKFYKDSANRSACVINQNAIFKAASAYININGTDPTWNDLTTGTGPLAASIPVCPSEGAGSYSLTVTAGVPAASCSDTTHVE</sequence>
<keyword evidence="1" id="KW-1133">Transmembrane helix</keyword>
<keyword evidence="1" id="KW-0472">Membrane</keyword>
<keyword evidence="1" id="KW-0812">Transmembrane</keyword>
<dbReference type="Proteomes" id="UP000184510">
    <property type="component" value="Unassembled WGS sequence"/>
</dbReference>
<name>A0A1M6RJN6_9BACT</name>
<evidence type="ECO:0000313" key="2">
    <source>
        <dbReference type="EMBL" id="SHK32662.1"/>
    </source>
</evidence>
<dbReference type="InterPro" id="IPR045584">
    <property type="entry name" value="Pilin-like"/>
</dbReference>
<feature type="transmembrane region" description="Helical" evidence="1">
    <location>
        <begin position="21"/>
        <end position="40"/>
    </location>
</feature>
<organism evidence="2 3">
    <name type="scientific">Rubritalea squalenifaciens DSM 18772</name>
    <dbReference type="NCBI Taxonomy" id="1123071"/>
    <lineage>
        <taxon>Bacteria</taxon>
        <taxon>Pseudomonadati</taxon>
        <taxon>Verrucomicrobiota</taxon>
        <taxon>Verrucomicrobiia</taxon>
        <taxon>Verrucomicrobiales</taxon>
        <taxon>Rubritaleaceae</taxon>
        <taxon>Rubritalea</taxon>
    </lineage>
</organism>
<proteinExistence type="predicted"/>
<dbReference type="EMBL" id="FQYR01000008">
    <property type="protein sequence ID" value="SHK32662.1"/>
    <property type="molecule type" value="Genomic_DNA"/>
</dbReference>